<dbReference type="Gene3D" id="3.40.50.1010">
    <property type="entry name" value="5'-nuclease"/>
    <property type="match status" value="1"/>
</dbReference>
<dbReference type="EMBL" id="JBHFNT010000250">
    <property type="protein sequence ID" value="MFB2838443.1"/>
    <property type="molecule type" value="Genomic_DNA"/>
</dbReference>
<dbReference type="InterPro" id="IPR002716">
    <property type="entry name" value="PIN_dom"/>
</dbReference>
<evidence type="ECO:0000259" key="1">
    <source>
        <dbReference type="Pfam" id="PF01850"/>
    </source>
</evidence>
<dbReference type="Proteomes" id="UP001576780">
    <property type="component" value="Unassembled WGS sequence"/>
</dbReference>
<dbReference type="SUPFAM" id="SSF88723">
    <property type="entry name" value="PIN domain-like"/>
    <property type="match status" value="1"/>
</dbReference>
<accession>A0ABV4WUZ2</accession>
<evidence type="ECO:0000313" key="3">
    <source>
        <dbReference type="Proteomes" id="UP001576780"/>
    </source>
</evidence>
<dbReference type="InterPro" id="IPR041705">
    <property type="entry name" value="PIN_Sll0205"/>
</dbReference>
<dbReference type="PANTHER" id="PTHR36173:SF1">
    <property type="entry name" value="RIBONUCLEASE VAPC22"/>
    <property type="match status" value="1"/>
</dbReference>
<comment type="caution">
    <text evidence="2">The sequence shown here is derived from an EMBL/GenBank/DDBJ whole genome shotgun (WGS) entry which is preliminary data.</text>
</comment>
<gene>
    <name evidence="2" type="ORF">ACE1CA_28450</name>
</gene>
<evidence type="ECO:0000313" key="2">
    <source>
        <dbReference type="EMBL" id="MFB2838443.1"/>
    </source>
</evidence>
<dbReference type="PANTHER" id="PTHR36173">
    <property type="entry name" value="RIBONUCLEASE VAPC16-RELATED"/>
    <property type="match status" value="1"/>
</dbReference>
<organism evidence="2 3">
    <name type="scientific">Floridaenema evergladense BLCC-F167</name>
    <dbReference type="NCBI Taxonomy" id="3153639"/>
    <lineage>
        <taxon>Bacteria</taxon>
        <taxon>Bacillati</taxon>
        <taxon>Cyanobacteriota</taxon>
        <taxon>Cyanophyceae</taxon>
        <taxon>Oscillatoriophycideae</taxon>
        <taxon>Aerosakkonematales</taxon>
        <taxon>Aerosakkonemataceae</taxon>
        <taxon>Floridanema</taxon>
        <taxon>Floridanema evergladense</taxon>
    </lineage>
</organism>
<dbReference type="InterPro" id="IPR029060">
    <property type="entry name" value="PIN-like_dom_sf"/>
</dbReference>
<dbReference type="Pfam" id="PF01850">
    <property type="entry name" value="PIN"/>
    <property type="match status" value="1"/>
</dbReference>
<reference evidence="2 3" key="1">
    <citation type="submission" date="2024-09" db="EMBL/GenBank/DDBJ databases">
        <title>Floridaenema gen nov. (Aerosakkonemataceae, Aerosakkonematales ord. nov., Cyanobacteria) from benthic tropical and subtropical fresh waters, with the description of four new species.</title>
        <authorList>
            <person name="Moretto J.A."/>
            <person name="Berthold D.E."/>
            <person name="Lefler F.W."/>
            <person name="Huang I.-S."/>
            <person name="Laughinghouse H. IV."/>
        </authorList>
    </citation>
    <scope>NUCLEOTIDE SEQUENCE [LARGE SCALE GENOMIC DNA]</scope>
    <source>
        <strain evidence="2 3">BLCC-F167</strain>
    </source>
</reference>
<keyword evidence="3" id="KW-1185">Reference proteome</keyword>
<sequence length="134" mass="14685">MPSVVADTHTLIWYIFELPRLSATALTALEQAVNEGNFIYFSAITIVEISYLIERGRLAGEVLTRVLNAADDPNVGILLAPLDRNISATIQQIDRATVPDMPDRIIAATALSLSLPLVTRDAQIQALTNIQTIW</sequence>
<name>A0ABV4WUZ2_9CYAN</name>
<protein>
    <submittedName>
        <fullName evidence="2">Type II toxin-antitoxin system VapC family toxin</fullName>
    </submittedName>
</protein>
<feature type="domain" description="PIN" evidence="1">
    <location>
        <begin position="4"/>
        <end position="126"/>
    </location>
</feature>
<proteinExistence type="predicted"/>
<dbReference type="CDD" id="cd09872">
    <property type="entry name" value="PIN_Sll0205-like"/>
    <property type="match status" value="1"/>
</dbReference>
<dbReference type="InterPro" id="IPR052919">
    <property type="entry name" value="TA_system_RNase"/>
</dbReference>
<dbReference type="RefSeq" id="WP_413280755.1">
    <property type="nucleotide sequence ID" value="NZ_JBHFNT010000250.1"/>
</dbReference>